<comment type="caution">
    <text evidence="4">The sequence shown here is derived from an EMBL/GenBank/DDBJ whole genome shotgun (WGS) entry which is preliminary data.</text>
</comment>
<protein>
    <submittedName>
        <fullName evidence="4">NUDIX hydrolase</fullName>
    </submittedName>
</protein>
<dbReference type="PROSITE" id="PS00893">
    <property type="entry name" value="NUDIX_BOX"/>
    <property type="match status" value="1"/>
</dbReference>
<dbReference type="Gene3D" id="3.90.79.10">
    <property type="entry name" value="Nucleoside Triphosphate Pyrophosphohydrolase"/>
    <property type="match status" value="1"/>
</dbReference>
<keyword evidence="2 4" id="KW-0378">Hydrolase</keyword>
<dbReference type="PANTHER" id="PTHR43736:SF1">
    <property type="entry name" value="DIHYDRONEOPTERIN TRIPHOSPHATE DIPHOSPHATASE"/>
    <property type="match status" value="1"/>
</dbReference>
<dbReference type="PROSITE" id="PS51462">
    <property type="entry name" value="NUDIX"/>
    <property type="match status" value="1"/>
</dbReference>
<evidence type="ECO:0000313" key="5">
    <source>
        <dbReference type="Proteomes" id="UP000194664"/>
    </source>
</evidence>
<dbReference type="Pfam" id="PF00293">
    <property type="entry name" value="NUDIX"/>
    <property type="match status" value="1"/>
</dbReference>
<organism evidence="4 5">
    <name type="scientific">Marivivens niveibacter</name>
    <dbReference type="NCBI Taxonomy" id="1930667"/>
    <lineage>
        <taxon>Bacteria</taxon>
        <taxon>Pseudomonadati</taxon>
        <taxon>Pseudomonadota</taxon>
        <taxon>Alphaproteobacteria</taxon>
        <taxon>Rhodobacterales</taxon>
        <taxon>Paracoccaceae</taxon>
        <taxon>Marivivens group</taxon>
        <taxon>Marivivens</taxon>
    </lineage>
</organism>
<evidence type="ECO:0000259" key="3">
    <source>
        <dbReference type="PROSITE" id="PS51462"/>
    </source>
</evidence>
<reference evidence="4 5" key="1">
    <citation type="submission" date="2016-12" db="EMBL/GenBank/DDBJ databases">
        <title>The draft genome sequence of HSLHS2.</title>
        <authorList>
            <person name="Hu D."/>
            <person name="Wang L."/>
            <person name="Shao Z."/>
        </authorList>
    </citation>
    <scope>NUCLEOTIDE SEQUENCE [LARGE SCALE GENOMIC DNA]</scope>
    <source>
        <strain evidence="4">MCCC 1A06712</strain>
    </source>
</reference>
<evidence type="ECO:0000256" key="2">
    <source>
        <dbReference type="ARBA" id="ARBA00022801"/>
    </source>
</evidence>
<feature type="domain" description="Nudix hydrolase" evidence="3">
    <location>
        <begin position="15"/>
        <end position="143"/>
    </location>
</feature>
<gene>
    <name evidence="4" type="ORF">BVC71_07550</name>
</gene>
<keyword evidence="5" id="KW-1185">Reference proteome</keyword>
<dbReference type="SUPFAM" id="SSF55811">
    <property type="entry name" value="Nudix"/>
    <property type="match status" value="1"/>
</dbReference>
<dbReference type="CDD" id="cd04684">
    <property type="entry name" value="NUDIX_Hydrolase"/>
    <property type="match status" value="1"/>
</dbReference>
<comment type="cofactor">
    <cofactor evidence="1">
        <name>Mg(2+)</name>
        <dbReference type="ChEBI" id="CHEBI:18420"/>
    </cofactor>
</comment>
<dbReference type="RefSeq" id="WP_086451016.1">
    <property type="nucleotide sequence ID" value="NZ_MSPP01000002.1"/>
</dbReference>
<proteinExistence type="predicted"/>
<dbReference type="EMBL" id="MSPP01000002">
    <property type="protein sequence ID" value="OUD09681.1"/>
    <property type="molecule type" value="Genomic_DNA"/>
</dbReference>
<dbReference type="PANTHER" id="PTHR43736">
    <property type="entry name" value="ADP-RIBOSE PYROPHOSPHATASE"/>
    <property type="match status" value="1"/>
</dbReference>
<sequence length="143" mass="16004">MKRYGEPVQTGIQYTARPGVYVILPRGNQLLVTLQDGENPEFQLPGGGIDAGEHPIAALHREVMEETGWTIAAPRKLGAYRRFCYMPDYDKWAEKICNMYMARPIMQVSDPLEPDHTPVWMPADQAAVTIASVGDRAFVQSLL</sequence>
<dbReference type="InterPro" id="IPR015797">
    <property type="entry name" value="NUDIX_hydrolase-like_dom_sf"/>
</dbReference>
<evidence type="ECO:0000313" key="4">
    <source>
        <dbReference type="EMBL" id="OUD09681.1"/>
    </source>
</evidence>
<dbReference type="AlphaFoldDB" id="A0A251WZE8"/>
<name>A0A251WZE8_9RHOB</name>
<dbReference type="InterPro" id="IPR000086">
    <property type="entry name" value="NUDIX_hydrolase_dom"/>
</dbReference>
<dbReference type="OrthoDB" id="9816040at2"/>
<dbReference type="InterPro" id="IPR020084">
    <property type="entry name" value="NUDIX_hydrolase_CS"/>
</dbReference>
<dbReference type="Proteomes" id="UP000194664">
    <property type="component" value="Unassembled WGS sequence"/>
</dbReference>
<dbReference type="GO" id="GO:0016787">
    <property type="term" value="F:hydrolase activity"/>
    <property type="evidence" value="ECO:0007669"/>
    <property type="project" value="UniProtKB-KW"/>
</dbReference>
<evidence type="ECO:0000256" key="1">
    <source>
        <dbReference type="ARBA" id="ARBA00001946"/>
    </source>
</evidence>
<accession>A0A251WZE8</accession>